<comment type="subunit">
    <text evidence="7">Heterodimer composed of ETFA and ETFB. Identified in a complex that contains ETFA, ETFB and ETFRF1. Interacts with ACADM.</text>
</comment>
<evidence type="ECO:0000256" key="1">
    <source>
        <dbReference type="ARBA" id="ARBA00004305"/>
    </source>
</evidence>
<dbReference type="GO" id="GO:0033539">
    <property type="term" value="P:fatty acid beta-oxidation using acyl-CoA dehydrogenase"/>
    <property type="evidence" value="ECO:0007669"/>
    <property type="project" value="TreeGrafter"/>
</dbReference>
<reference evidence="10" key="1">
    <citation type="submission" date="2025-08" db="UniProtKB">
        <authorList>
            <consortium name="RefSeq"/>
        </authorList>
    </citation>
    <scope>IDENTIFICATION</scope>
</reference>
<dbReference type="CTD" id="2109"/>
<dbReference type="SUPFAM" id="SSF52402">
    <property type="entry name" value="Adenine nucleotide alpha hydrolases-like"/>
    <property type="match status" value="1"/>
</dbReference>
<dbReference type="InParanoid" id="A0A3Q0FQP2"/>
<dbReference type="GO" id="GO:0005759">
    <property type="term" value="C:mitochondrial matrix"/>
    <property type="evidence" value="ECO:0007669"/>
    <property type="project" value="UniProtKB-SubCell"/>
</dbReference>
<dbReference type="InterPro" id="IPR000049">
    <property type="entry name" value="ET-Flavoprotein_bsu_CS"/>
</dbReference>
<feature type="non-terminal residue" evidence="10">
    <location>
        <position position="101"/>
    </location>
</feature>
<feature type="domain" description="Electron transfer flavoprotein alpha/beta-subunit N-terminal" evidence="8">
    <location>
        <begin position="6"/>
        <end position="92"/>
    </location>
</feature>
<dbReference type="Proteomes" id="UP000189705">
    <property type="component" value="Unplaced"/>
</dbReference>
<sequence length="101" mass="11225">GAQRRAALARREEVDLVLLGKQAIDDDCNQTGQMTAALLDWPQGTFASALTLEPDGQWLRVEREVDGGLETLRLRLPAVVTADLRLNEPRYATLPNIMVRL</sequence>
<evidence type="ECO:0000313" key="10">
    <source>
        <dbReference type="RefSeq" id="XP_025049971.1"/>
    </source>
</evidence>
<name>A0A3Q0FQP2_ALLSI</name>
<dbReference type="Pfam" id="PF01012">
    <property type="entry name" value="ETF"/>
    <property type="match status" value="1"/>
</dbReference>
<keyword evidence="5" id="KW-0249">Electron transport</keyword>
<protein>
    <recommendedName>
        <fullName evidence="3">Electron transfer flavoprotein subunit beta</fullName>
    </recommendedName>
</protein>
<dbReference type="GeneID" id="112548425"/>
<dbReference type="PANTHER" id="PTHR21294">
    <property type="entry name" value="ELECTRON TRANSFER FLAVOPROTEIN BETA-SUBUNIT"/>
    <property type="match status" value="1"/>
</dbReference>
<comment type="similarity">
    <text evidence="2">Belongs to the ETF beta-subunit/FixA family.</text>
</comment>
<comment type="function">
    <text evidence="6">Heterodimeric electron transfer flavoprotein that accepts electrons from several mitochondrial dehydrogenases, including acyl-CoA dehydrogenases, glutaryl-CoA and sarcosine dehydrogenase. It transfers the electrons to the main mitochondrial respiratory chain via ETF-ubiquinone oxidoreductase. Required for normal mitochondrial fatty acid oxidation and normal amino acid metabolism. ETFB binds an AMP molecule that probably has a purely structural role.</text>
</comment>
<gene>
    <name evidence="10" type="primary">ETFB</name>
</gene>
<proteinExistence type="inferred from homology"/>
<dbReference type="AlphaFoldDB" id="A0A3Q0FQP2"/>
<evidence type="ECO:0000256" key="4">
    <source>
        <dbReference type="ARBA" id="ARBA00022448"/>
    </source>
</evidence>
<dbReference type="PANTHER" id="PTHR21294:SF8">
    <property type="entry name" value="ELECTRON TRANSFER FLAVOPROTEIN SUBUNIT BETA"/>
    <property type="match status" value="1"/>
</dbReference>
<dbReference type="InterPro" id="IPR014729">
    <property type="entry name" value="Rossmann-like_a/b/a_fold"/>
</dbReference>
<evidence type="ECO:0000256" key="3">
    <source>
        <dbReference type="ARBA" id="ARBA00016797"/>
    </source>
</evidence>
<comment type="subcellular location">
    <subcellularLocation>
        <location evidence="1">Mitochondrion matrix</location>
    </subcellularLocation>
</comment>
<dbReference type="Gene3D" id="3.40.50.620">
    <property type="entry name" value="HUPs"/>
    <property type="match status" value="1"/>
</dbReference>
<evidence type="ECO:0000256" key="6">
    <source>
        <dbReference type="ARBA" id="ARBA00045835"/>
    </source>
</evidence>
<evidence type="ECO:0000256" key="2">
    <source>
        <dbReference type="ARBA" id="ARBA00007557"/>
    </source>
</evidence>
<keyword evidence="9" id="KW-1185">Reference proteome</keyword>
<dbReference type="GO" id="GO:0009055">
    <property type="term" value="F:electron transfer activity"/>
    <property type="evidence" value="ECO:0007669"/>
    <property type="project" value="InterPro"/>
</dbReference>
<evidence type="ECO:0000313" key="9">
    <source>
        <dbReference type="Proteomes" id="UP000189705"/>
    </source>
</evidence>
<organism evidence="9 10">
    <name type="scientific">Alligator sinensis</name>
    <name type="common">Chinese alligator</name>
    <dbReference type="NCBI Taxonomy" id="38654"/>
    <lineage>
        <taxon>Eukaryota</taxon>
        <taxon>Metazoa</taxon>
        <taxon>Chordata</taxon>
        <taxon>Craniata</taxon>
        <taxon>Vertebrata</taxon>
        <taxon>Euteleostomi</taxon>
        <taxon>Archelosauria</taxon>
        <taxon>Archosauria</taxon>
        <taxon>Crocodylia</taxon>
        <taxon>Alligatoridae</taxon>
        <taxon>Alligatorinae</taxon>
        <taxon>Alligator</taxon>
    </lineage>
</organism>
<dbReference type="PROSITE" id="PS01065">
    <property type="entry name" value="ETF_BETA"/>
    <property type="match status" value="1"/>
</dbReference>
<accession>A0A3Q0FQP2</accession>
<dbReference type="InterPro" id="IPR012255">
    <property type="entry name" value="ETF_b"/>
</dbReference>
<dbReference type="RefSeq" id="XP_025049971.1">
    <property type="nucleotide sequence ID" value="XM_025194186.1"/>
</dbReference>
<dbReference type="InterPro" id="IPR014730">
    <property type="entry name" value="ETF_a/b_N"/>
</dbReference>
<evidence type="ECO:0000259" key="8">
    <source>
        <dbReference type="Pfam" id="PF01012"/>
    </source>
</evidence>
<keyword evidence="4" id="KW-0813">Transport</keyword>
<dbReference type="GO" id="GO:0009063">
    <property type="term" value="P:amino acid catabolic process"/>
    <property type="evidence" value="ECO:0007669"/>
    <property type="project" value="TreeGrafter"/>
</dbReference>
<evidence type="ECO:0000256" key="5">
    <source>
        <dbReference type="ARBA" id="ARBA00022982"/>
    </source>
</evidence>
<evidence type="ECO:0000256" key="7">
    <source>
        <dbReference type="ARBA" id="ARBA00046893"/>
    </source>
</evidence>
<dbReference type="STRING" id="38654.A0A3Q0FQP2"/>
<feature type="non-terminal residue" evidence="10">
    <location>
        <position position="1"/>
    </location>
</feature>
<dbReference type="KEGG" id="asn:112548425"/>